<dbReference type="EMBL" id="JBIAMX010000017">
    <property type="protein sequence ID" value="MFF0545914.1"/>
    <property type="molecule type" value="Genomic_DNA"/>
</dbReference>
<evidence type="ECO:0000256" key="5">
    <source>
        <dbReference type="ARBA" id="ARBA00012866"/>
    </source>
</evidence>
<dbReference type="PANTHER" id="PTHR28037:SF1">
    <property type="entry name" value="ALCOHOL O-ACETYLTRANSFERASE 1-RELATED"/>
    <property type="match status" value="1"/>
</dbReference>
<evidence type="ECO:0000256" key="3">
    <source>
        <dbReference type="ARBA" id="ARBA00001907"/>
    </source>
</evidence>
<evidence type="ECO:0000313" key="14">
    <source>
        <dbReference type="EMBL" id="MFF0545914.1"/>
    </source>
</evidence>
<dbReference type="InterPro" id="IPR052058">
    <property type="entry name" value="Alcohol_O-acetyltransferase"/>
</dbReference>
<sequence>MTALRPISPFESGYFGRDTTLGAVPTGGMPLFIGTTVTGPLDIARVRGVLDGLAAAHPLLRCRTAEVDGVACLVRDDTYRPPLRVRTGGESAYLTLINAPQDWSEGLFRAEVLREGDRHQLVLVVHHGIADGRSAAALLALFWRNYTAGITGEAAALAFPDQSLPPAMDVALSAVIGAGDAEAWLDTVRVAAAGLDPAAAPRTLPHDGGAHDPLGRFALCRVELSAERTSGLVRAARDAGLTVHALLTGVALAALRTRFPEPGAVPMFCGHAADVRGELTPPVPLHALGNYASGAGTYAVAGDDADPFAIGRDAGAALRAALDAHEPARFILAVQRADAATAALLAAPPTVALSNLGRLPAHQLPAELAFVRDDIYAMGPGMPPKLTVFTRGPRLTVQLEFDTAFHARAGMDGLHRTLAELLDEAARVTHAA</sequence>
<keyword evidence="7" id="KW-0444">Lipid biosynthesis</keyword>
<reference evidence="14 15" key="1">
    <citation type="submission" date="2024-10" db="EMBL/GenBank/DDBJ databases">
        <title>The Natural Products Discovery Center: Release of the First 8490 Sequenced Strains for Exploring Actinobacteria Biosynthetic Diversity.</title>
        <authorList>
            <person name="Kalkreuter E."/>
            <person name="Kautsar S.A."/>
            <person name="Yang D."/>
            <person name="Bader C.D."/>
            <person name="Teijaro C.N."/>
            <person name="Fluegel L."/>
            <person name="Davis C.M."/>
            <person name="Simpson J.R."/>
            <person name="Lauterbach L."/>
            <person name="Steele A.D."/>
            <person name="Gui C."/>
            <person name="Meng S."/>
            <person name="Li G."/>
            <person name="Viehrig K."/>
            <person name="Ye F."/>
            <person name="Su P."/>
            <person name="Kiefer A.F."/>
            <person name="Nichols A."/>
            <person name="Cepeda A.J."/>
            <person name="Yan W."/>
            <person name="Fan B."/>
            <person name="Jiang Y."/>
            <person name="Adhikari A."/>
            <person name="Zheng C.-J."/>
            <person name="Schuster L."/>
            <person name="Cowan T.M."/>
            <person name="Smanski M.J."/>
            <person name="Chevrette M.G."/>
            <person name="De Carvalho L.P.S."/>
            <person name="Shen B."/>
        </authorList>
    </citation>
    <scope>NUCLEOTIDE SEQUENCE [LARGE SCALE GENOMIC DNA]</scope>
    <source>
        <strain evidence="14 15">NPDC004045</strain>
    </source>
</reference>
<dbReference type="Pfam" id="PF16911">
    <property type="entry name" value="PapA_C"/>
    <property type="match status" value="1"/>
</dbReference>
<evidence type="ECO:0000256" key="8">
    <source>
        <dbReference type="ARBA" id="ARBA00022679"/>
    </source>
</evidence>
<dbReference type="Proteomes" id="UP001601444">
    <property type="component" value="Unassembled WGS sequence"/>
</dbReference>
<dbReference type="PANTHER" id="PTHR28037">
    <property type="entry name" value="ALCOHOL O-ACETYLTRANSFERASE 1-RELATED"/>
    <property type="match status" value="1"/>
</dbReference>
<evidence type="ECO:0000256" key="4">
    <source>
        <dbReference type="ARBA" id="ARBA00006558"/>
    </source>
</evidence>
<dbReference type="SUPFAM" id="SSF52777">
    <property type="entry name" value="CoA-dependent acyltransferases"/>
    <property type="match status" value="2"/>
</dbReference>
<evidence type="ECO:0000313" key="15">
    <source>
        <dbReference type="Proteomes" id="UP001601444"/>
    </source>
</evidence>
<evidence type="ECO:0000256" key="7">
    <source>
        <dbReference type="ARBA" id="ARBA00022516"/>
    </source>
</evidence>
<protein>
    <recommendedName>
        <fullName evidence="6">Phthiocerol/phthiodiolone dimycocerosyl transferase</fullName>
        <ecNumber evidence="5">2.3.1.282</ecNumber>
    </recommendedName>
    <alternativeName>
        <fullName evidence="12">Acyltransferase PapA5</fullName>
    </alternativeName>
    <alternativeName>
        <fullName evidence="10">Phthiocerol/phthiodiolone O-acyltransferase</fullName>
    </alternativeName>
    <alternativeName>
        <fullName evidence="11">Polyketide synthase-associated protein A5</fullName>
    </alternativeName>
</protein>
<evidence type="ECO:0000256" key="12">
    <source>
        <dbReference type="ARBA" id="ARBA00033407"/>
    </source>
</evidence>
<accession>A0ABW6PU37</accession>
<evidence type="ECO:0000256" key="2">
    <source>
        <dbReference type="ARBA" id="ARBA00000625"/>
    </source>
</evidence>
<dbReference type="InterPro" id="IPR031641">
    <property type="entry name" value="PapA_C"/>
</dbReference>
<dbReference type="Gene3D" id="3.30.559.10">
    <property type="entry name" value="Chloramphenicol acetyltransferase-like domain"/>
    <property type="match status" value="1"/>
</dbReference>
<evidence type="ECO:0000259" key="13">
    <source>
        <dbReference type="Pfam" id="PF16911"/>
    </source>
</evidence>
<keyword evidence="9" id="KW-0012">Acyltransferase</keyword>
<keyword evidence="15" id="KW-1185">Reference proteome</keyword>
<gene>
    <name evidence="14" type="ORF">ACFYTF_24040</name>
</gene>
<evidence type="ECO:0000256" key="9">
    <source>
        <dbReference type="ARBA" id="ARBA00023315"/>
    </source>
</evidence>
<dbReference type="RefSeq" id="WP_387702357.1">
    <property type="nucleotide sequence ID" value="NZ_JBIAMX010000017.1"/>
</dbReference>
<comment type="caution">
    <text evidence="14">The sequence shown here is derived from an EMBL/GenBank/DDBJ whole genome shotgun (WGS) entry which is preliminary data.</text>
</comment>
<keyword evidence="7" id="KW-0443">Lipid metabolism</keyword>
<name>A0ABW6PU37_9NOCA</name>
<dbReference type="Gene3D" id="3.30.559.30">
    <property type="entry name" value="Nonribosomal peptide synthetase, condensation domain"/>
    <property type="match status" value="1"/>
</dbReference>
<dbReference type="EC" id="2.3.1.282" evidence="5"/>
<comment type="similarity">
    <text evidence="4">Belongs to the acyltransferase PapA5 family.</text>
</comment>
<dbReference type="InterPro" id="IPR023213">
    <property type="entry name" value="CAT-like_dom_sf"/>
</dbReference>
<evidence type="ECO:0000256" key="10">
    <source>
        <dbReference type="ARBA" id="ARBA00030465"/>
    </source>
</evidence>
<evidence type="ECO:0000256" key="1">
    <source>
        <dbReference type="ARBA" id="ARBA00000026"/>
    </source>
</evidence>
<feature type="domain" description="Phthiocerol/phthiodiolone dimycocerosyl transferase C-terminal" evidence="13">
    <location>
        <begin position="215"/>
        <end position="372"/>
    </location>
</feature>
<comment type="catalytic activity">
    <reaction evidence="2">
        <text>2 a mycocerosyl-[mycocerosic acid synthase] + a phenolphthiocerol = a dimycocerosyl phenolphthiocerol + 2 holo-[mycocerosic acid synthase].</text>
        <dbReference type="EC" id="2.3.1.282"/>
    </reaction>
</comment>
<proteinExistence type="inferred from homology"/>
<evidence type="ECO:0000256" key="11">
    <source>
        <dbReference type="ARBA" id="ARBA00032317"/>
    </source>
</evidence>
<organism evidence="14 15">
    <name type="scientific">Nocardia thailandica</name>
    <dbReference type="NCBI Taxonomy" id="257275"/>
    <lineage>
        <taxon>Bacteria</taxon>
        <taxon>Bacillati</taxon>
        <taxon>Actinomycetota</taxon>
        <taxon>Actinomycetes</taxon>
        <taxon>Mycobacteriales</taxon>
        <taxon>Nocardiaceae</taxon>
        <taxon>Nocardia</taxon>
    </lineage>
</organism>
<comment type="catalytic activity">
    <reaction evidence="3">
        <text>2 a mycocerosyl-[mycocerosic acid synthase] + a phthiodiolone = a dimycocerosyl phthiodiolone + 2 holo-[mycocerosic acid synthase].</text>
        <dbReference type="EC" id="2.3.1.282"/>
    </reaction>
</comment>
<keyword evidence="8" id="KW-0808">Transferase</keyword>
<evidence type="ECO:0000256" key="6">
    <source>
        <dbReference type="ARBA" id="ARBA00013449"/>
    </source>
</evidence>
<comment type="catalytic activity">
    <reaction evidence="1">
        <text>2 a mycocerosyl-[mycocerosic acid synthase] + a phthiocerol = a dimycocerosyl phthiocerol + 2 holo-[mycocerosic acid synthase].</text>
        <dbReference type="EC" id="2.3.1.282"/>
    </reaction>
</comment>